<dbReference type="EMBL" id="VIIS01001392">
    <property type="protein sequence ID" value="KAF0299133.1"/>
    <property type="molecule type" value="Genomic_DNA"/>
</dbReference>
<comment type="caution">
    <text evidence="2">The sequence shown here is derived from an EMBL/GenBank/DDBJ whole genome shotgun (WGS) entry which is preliminary data.</text>
</comment>
<gene>
    <name evidence="2" type="primary">VEZT</name>
    <name evidence="2" type="ORF">FJT64_003585</name>
</gene>
<keyword evidence="3" id="KW-1185">Reference proteome</keyword>
<protein>
    <submittedName>
        <fullName evidence="2">Vezatin</fullName>
    </submittedName>
</protein>
<feature type="compositionally biased region" description="Pro residues" evidence="1">
    <location>
        <begin position="382"/>
        <end position="392"/>
    </location>
</feature>
<accession>A0A6A4VZS3</accession>
<feature type="compositionally biased region" description="Acidic residues" evidence="1">
    <location>
        <begin position="600"/>
        <end position="611"/>
    </location>
</feature>
<name>A0A6A4VZS3_AMPAM</name>
<reference evidence="2 3" key="1">
    <citation type="submission" date="2019-07" db="EMBL/GenBank/DDBJ databases">
        <title>Draft genome assembly of a fouling barnacle, Amphibalanus amphitrite (Darwin, 1854): The first reference genome for Thecostraca.</title>
        <authorList>
            <person name="Kim W."/>
        </authorList>
    </citation>
    <scope>NUCLEOTIDE SEQUENCE [LARGE SCALE GENOMIC DNA]</scope>
    <source>
        <strain evidence="2">SNU_AA5</strain>
        <tissue evidence="2">Soma without cirri and trophi</tissue>
    </source>
</reference>
<dbReference type="GO" id="GO:0098609">
    <property type="term" value="P:cell-cell adhesion"/>
    <property type="evidence" value="ECO:0007669"/>
    <property type="project" value="InterPro"/>
</dbReference>
<proteinExistence type="predicted"/>
<dbReference type="GO" id="GO:0005886">
    <property type="term" value="C:plasma membrane"/>
    <property type="evidence" value="ECO:0007669"/>
    <property type="project" value="TreeGrafter"/>
</dbReference>
<feature type="compositionally biased region" description="Pro residues" evidence="1">
    <location>
        <begin position="289"/>
        <end position="300"/>
    </location>
</feature>
<feature type="region of interest" description="Disordered" evidence="1">
    <location>
        <begin position="379"/>
        <end position="561"/>
    </location>
</feature>
<dbReference type="InterPro" id="IPR026858">
    <property type="entry name" value="Vezatin"/>
</dbReference>
<dbReference type="PANTHER" id="PTHR15989">
    <property type="entry name" value="VEZATIN"/>
    <property type="match status" value="1"/>
</dbReference>
<sequence>MFGAADYTGPAAAAAGRLPFECRAPAAGSRRRSHPLGRHRSSGDAGAEAAFAAQYGDLVQAAGACLHAACAAYGRATRRLRLQQPLLDGVDPDRHYIACDQSALAGFDETSFTVKDVKSLHQLLAESQSEFVRRCCLGLSGELLPPDADRTPPVPLTLLDELTACLTELQRRLSAAYRAHAALWAAEPEPAPSAARPTVGPQRLYVGVHSVCLQAQVVALRARALEEALSEAQDDDEQSAEPRAKLYARLRRELTEIQRRLDSGQLFCEQTLLQLSRLEVGDSDQPAPAHAPPTVPAPTAAPVPLLSDLPEPELVDQFFEAVVEGGPREGADSEDVLLSREERLRRRLERDRARELLSELNVALTGKRQEWRVREALAKGEPVPPPPPPPATGQPSATAPQGDPYKVDPTDLYDFSGSEEEGDAVEPWQRPGKVGRRAPPPDVPDVYRVDRRDLYRFSDSDGEAEPGTALVLPPAGDLTHLLPVQRRARPPSRRPPSRPGSMASTPRGEPGAPADQTGDSAGSEGFSPLRADSDASVSDPSGAGSPAASAEVAAAPPPAGSARYRAAALGLPPRQGFPADMAAQAAALALRRRQQRPDEETFGDPDSDGDD</sequence>
<dbReference type="Proteomes" id="UP000440578">
    <property type="component" value="Unassembled WGS sequence"/>
</dbReference>
<feature type="region of interest" description="Disordered" evidence="1">
    <location>
        <begin position="586"/>
        <end position="611"/>
    </location>
</feature>
<evidence type="ECO:0000256" key="1">
    <source>
        <dbReference type="SAM" id="MobiDB-lite"/>
    </source>
</evidence>
<evidence type="ECO:0000313" key="2">
    <source>
        <dbReference type="EMBL" id="KAF0299133.1"/>
    </source>
</evidence>
<feature type="compositionally biased region" description="Basic residues" evidence="1">
    <location>
        <begin position="486"/>
        <end position="496"/>
    </location>
</feature>
<evidence type="ECO:0000313" key="3">
    <source>
        <dbReference type="Proteomes" id="UP000440578"/>
    </source>
</evidence>
<feature type="region of interest" description="Disordered" evidence="1">
    <location>
        <begin position="281"/>
        <end position="300"/>
    </location>
</feature>
<feature type="compositionally biased region" description="Basic and acidic residues" evidence="1">
    <location>
        <begin position="445"/>
        <end position="459"/>
    </location>
</feature>
<feature type="compositionally biased region" description="Low complexity" evidence="1">
    <location>
        <begin position="534"/>
        <end position="561"/>
    </location>
</feature>
<dbReference type="AlphaFoldDB" id="A0A6A4VZS3"/>
<dbReference type="PANTHER" id="PTHR15989:SF5">
    <property type="entry name" value="VEZATIN"/>
    <property type="match status" value="1"/>
</dbReference>
<organism evidence="2 3">
    <name type="scientific">Amphibalanus amphitrite</name>
    <name type="common">Striped barnacle</name>
    <name type="synonym">Balanus amphitrite</name>
    <dbReference type="NCBI Taxonomy" id="1232801"/>
    <lineage>
        <taxon>Eukaryota</taxon>
        <taxon>Metazoa</taxon>
        <taxon>Ecdysozoa</taxon>
        <taxon>Arthropoda</taxon>
        <taxon>Crustacea</taxon>
        <taxon>Multicrustacea</taxon>
        <taxon>Cirripedia</taxon>
        <taxon>Thoracica</taxon>
        <taxon>Thoracicalcarea</taxon>
        <taxon>Balanomorpha</taxon>
        <taxon>Balanoidea</taxon>
        <taxon>Balanidae</taxon>
        <taxon>Amphibalaninae</taxon>
        <taxon>Amphibalanus</taxon>
    </lineage>
</organism>